<evidence type="ECO:0000259" key="2">
    <source>
        <dbReference type="PROSITE" id="PS50011"/>
    </source>
</evidence>
<dbReference type="GO" id="GO:0005524">
    <property type="term" value="F:ATP binding"/>
    <property type="evidence" value="ECO:0007669"/>
    <property type="project" value="InterPro"/>
</dbReference>
<dbReference type="PROSITE" id="PS50011">
    <property type="entry name" value="PROTEIN_KINASE_DOM"/>
    <property type="match status" value="1"/>
</dbReference>
<feature type="region of interest" description="Disordered" evidence="1">
    <location>
        <begin position="113"/>
        <end position="132"/>
    </location>
</feature>
<dbReference type="PANTHER" id="PTHR37171">
    <property type="entry name" value="SERINE/THREONINE-PROTEIN KINASE YRZF-RELATED"/>
    <property type="match status" value="1"/>
</dbReference>
<feature type="domain" description="Protein kinase" evidence="2">
    <location>
        <begin position="92"/>
        <end position="315"/>
    </location>
</feature>
<dbReference type="Proteomes" id="UP000325780">
    <property type="component" value="Unassembled WGS sequence"/>
</dbReference>
<dbReference type="InterPro" id="IPR011009">
    <property type="entry name" value="Kinase-like_dom_sf"/>
</dbReference>
<dbReference type="SUPFAM" id="SSF56112">
    <property type="entry name" value="Protein kinase-like (PK-like)"/>
    <property type="match status" value="1"/>
</dbReference>
<dbReference type="OrthoDB" id="5134445at2759"/>
<dbReference type="PANTHER" id="PTHR37171:SF1">
    <property type="entry name" value="SERINE_THREONINE-PROTEIN KINASE YRZF-RELATED"/>
    <property type="match status" value="1"/>
</dbReference>
<dbReference type="InterPro" id="IPR052396">
    <property type="entry name" value="Meiotic_Drive_Suppr_Kinase"/>
</dbReference>
<dbReference type="InterPro" id="IPR000719">
    <property type="entry name" value="Prot_kinase_dom"/>
</dbReference>
<sequence>MPNQQPATCPYVTGNTITLRLDTPCTQQPTTITGQITQVFEPFTLSSAMVIILDYPSLGLGGEVALKLFDRRFATQFREDEDIEPWTLDIETQYLDYIRNGSAAAFIRKLDSDSTVDGDDGEEDEEEEGTWTTSQNEAYLHHRMRNLYETEVEVYHALKEIQGKHVPRLYACVTVAGSANEYTDIPGVLLQYVRGFQLRDIAAHAPRDAWQGVCEEAISIVHRVGEKGVLNKDVKTRSFIVSGDAGEGFRVFMIDFALCRLRREYRDDEDWWWWKALQDEEGAVGFLMQKYLKGGFVYRRSELYEKLDLEFKSEG</sequence>
<dbReference type="EMBL" id="ML742235">
    <property type="protein sequence ID" value="KAE8146932.1"/>
    <property type="molecule type" value="Genomic_DNA"/>
</dbReference>
<dbReference type="GO" id="GO:0004672">
    <property type="term" value="F:protein kinase activity"/>
    <property type="evidence" value="ECO:0007669"/>
    <property type="project" value="InterPro"/>
</dbReference>
<evidence type="ECO:0000313" key="3">
    <source>
        <dbReference type="EMBL" id="KAE8146932.1"/>
    </source>
</evidence>
<accession>A0A5N6TKQ8</accession>
<evidence type="ECO:0000256" key="1">
    <source>
        <dbReference type="SAM" id="MobiDB-lite"/>
    </source>
</evidence>
<dbReference type="AlphaFoldDB" id="A0A5N6TKQ8"/>
<evidence type="ECO:0000313" key="4">
    <source>
        <dbReference type="Proteomes" id="UP000325780"/>
    </source>
</evidence>
<proteinExistence type="predicted"/>
<name>A0A5N6TKQ8_ASPAV</name>
<organism evidence="3 4">
    <name type="scientific">Aspergillus avenaceus</name>
    <dbReference type="NCBI Taxonomy" id="36643"/>
    <lineage>
        <taxon>Eukaryota</taxon>
        <taxon>Fungi</taxon>
        <taxon>Dikarya</taxon>
        <taxon>Ascomycota</taxon>
        <taxon>Pezizomycotina</taxon>
        <taxon>Eurotiomycetes</taxon>
        <taxon>Eurotiomycetidae</taxon>
        <taxon>Eurotiales</taxon>
        <taxon>Aspergillaceae</taxon>
        <taxon>Aspergillus</taxon>
        <taxon>Aspergillus subgen. Circumdati</taxon>
    </lineage>
</organism>
<keyword evidence="4" id="KW-1185">Reference proteome</keyword>
<feature type="compositionally biased region" description="Acidic residues" evidence="1">
    <location>
        <begin position="114"/>
        <end position="129"/>
    </location>
</feature>
<reference evidence="3 4" key="1">
    <citation type="submission" date="2019-04" db="EMBL/GenBank/DDBJ databases">
        <title>Friends and foes A comparative genomics study of 23 Aspergillus species from section Flavi.</title>
        <authorList>
            <consortium name="DOE Joint Genome Institute"/>
            <person name="Kjaerbolling I."/>
            <person name="Vesth T."/>
            <person name="Frisvad J.C."/>
            <person name="Nybo J.L."/>
            <person name="Theobald S."/>
            <person name="Kildgaard S."/>
            <person name="Isbrandt T."/>
            <person name="Kuo A."/>
            <person name="Sato A."/>
            <person name="Lyhne E.K."/>
            <person name="Kogle M.E."/>
            <person name="Wiebenga A."/>
            <person name="Kun R.S."/>
            <person name="Lubbers R.J."/>
            <person name="Makela M.R."/>
            <person name="Barry K."/>
            <person name="Chovatia M."/>
            <person name="Clum A."/>
            <person name="Daum C."/>
            <person name="Haridas S."/>
            <person name="He G."/>
            <person name="LaButti K."/>
            <person name="Lipzen A."/>
            <person name="Mondo S."/>
            <person name="Riley R."/>
            <person name="Salamov A."/>
            <person name="Simmons B.A."/>
            <person name="Magnuson J.K."/>
            <person name="Henrissat B."/>
            <person name="Mortensen U.H."/>
            <person name="Larsen T.O."/>
            <person name="Devries R.P."/>
            <person name="Grigoriev I.V."/>
            <person name="Machida M."/>
            <person name="Baker S.E."/>
            <person name="Andersen M.R."/>
        </authorList>
    </citation>
    <scope>NUCLEOTIDE SEQUENCE [LARGE SCALE GENOMIC DNA]</scope>
    <source>
        <strain evidence="3 4">IBT 18842</strain>
    </source>
</reference>
<gene>
    <name evidence="3" type="ORF">BDV25DRAFT_169521</name>
</gene>
<protein>
    <recommendedName>
        <fullName evidence="2">Protein kinase domain-containing protein</fullName>
    </recommendedName>
</protein>